<protein>
    <submittedName>
        <fullName evidence="1">Glycosyl transferase</fullName>
    </submittedName>
</protein>
<evidence type="ECO:0000313" key="2">
    <source>
        <dbReference type="Proteomes" id="UP000785783"/>
    </source>
</evidence>
<comment type="caution">
    <text evidence="1">The sequence shown here is derived from an EMBL/GenBank/DDBJ whole genome shotgun (WGS) entry which is preliminary data.</text>
</comment>
<reference evidence="1" key="1">
    <citation type="submission" date="2020-10" db="EMBL/GenBank/DDBJ databases">
        <title>Microbiome of the Black Sea water column analyzed by genome centric metagenomics.</title>
        <authorList>
            <person name="Cabello-Yeves P.J."/>
            <person name="Callieri C."/>
            <person name="Picazo A."/>
            <person name="Mehrshad M."/>
            <person name="Haro-Moreno J.M."/>
            <person name="Roda-Garcia J."/>
            <person name="Dzembekova N."/>
            <person name="Slabakova V."/>
            <person name="Slabakova N."/>
            <person name="Moncheva S."/>
            <person name="Rodriguez-Valera F."/>
        </authorList>
    </citation>
    <scope>NUCLEOTIDE SEQUENCE</scope>
    <source>
        <strain evidence="1">BS307-5m-G5</strain>
    </source>
</reference>
<organism evidence="1 2">
    <name type="scientific">PS1 clade bacterium</name>
    <dbReference type="NCBI Taxonomy" id="2175152"/>
    <lineage>
        <taxon>Bacteria</taxon>
        <taxon>Pseudomonadati</taxon>
        <taxon>Pseudomonadota</taxon>
        <taxon>Alphaproteobacteria</taxon>
        <taxon>PS1 clade</taxon>
    </lineage>
</organism>
<keyword evidence="1" id="KW-0808">Transferase</keyword>
<evidence type="ECO:0000313" key="1">
    <source>
        <dbReference type="EMBL" id="MBL6761853.1"/>
    </source>
</evidence>
<dbReference type="Gene3D" id="3.90.550.10">
    <property type="entry name" value="Spore Coat Polysaccharide Biosynthesis Protein SpsA, Chain A"/>
    <property type="match status" value="1"/>
</dbReference>
<dbReference type="InterPro" id="IPR029044">
    <property type="entry name" value="Nucleotide-diphossugar_trans"/>
</dbReference>
<accession>A0A937HK57</accession>
<dbReference type="AlphaFoldDB" id="A0A937HK57"/>
<dbReference type="GO" id="GO:0016740">
    <property type="term" value="F:transferase activity"/>
    <property type="evidence" value="ECO:0007669"/>
    <property type="project" value="UniProtKB-KW"/>
</dbReference>
<proteinExistence type="predicted"/>
<dbReference type="EMBL" id="JADHOK010000042">
    <property type="protein sequence ID" value="MBL6761853.1"/>
    <property type="molecule type" value="Genomic_DNA"/>
</dbReference>
<gene>
    <name evidence="1" type="ORF">ISQ19_04065</name>
</gene>
<dbReference type="SUPFAM" id="SSF53448">
    <property type="entry name" value="Nucleotide-diphospho-sugar transferases"/>
    <property type="match status" value="1"/>
</dbReference>
<dbReference type="Proteomes" id="UP000785783">
    <property type="component" value="Unassembled WGS sequence"/>
</dbReference>
<name>A0A937HK57_9PROT</name>
<sequence>MSDFFQNGNVSTLHNLTRRSVEDLEAELANFATSRPIGLVLPSLYSELEGPALDNIVTELAKVPYLNRITIGLDRADKDQFAHAKEYFSRLPQKHDVLWHDGPRLTALDEELAALGLAPPEPGKGRNVWYCFGYMLAKRDVFAIGLHDCDIVTYERSMLARLLYPVVNPVFPYVFSKGYYPRIDGDKLGGRVTRLLITPLLAALRKVCSDNSYLRFLDSFRYPLAGEFAMRSHVVSDIRIPSDWGLEIGVLSEVRRNYSNRVITQVDIADNYDHKHQEVSAEDASRGLSRMSVDISKAIFRKLATDGEIFSSEKFRTVKATYFREALDRIDSYYNDALMNGLTLDRHAEEAAVELFAKNIMVAGETYLTNPMETPFLPSWNRVNAASPDFLTRYAEAVRLDNEEIG</sequence>